<dbReference type="AlphaFoldDB" id="A0A0N4T044"/>
<dbReference type="Proteomes" id="UP000278627">
    <property type="component" value="Unassembled WGS sequence"/>
</dbReference>
<protein>
    <submittedName>
        <fullName evidence="3">Ovule protein</fullName>
    </submittedName>
</protein>
<dbReference type="EMBL" id="UZAD01000113">
    <property type="protein sequence ID" value="VDN82633.1"/>
    <property type="molecule type" value="Genomic_DNA"/>
</dbReference>
<evidence type="ECO:0000313" key="1">
    <source>
        <dbReference type="EMBL" id="VDN82633.1"/>
    </source>
</evidence>
<organism evidence="3">
    <name type="scientific">Brugia pahangi</name>
    <name type="common">Filarial nematode worm</name>
    <dbReference type="NCBI Taxonomy" id="6280"/>
    <lineage>
        <taxon>Eukaryota</taxon>
        <taxon>Metazoa</taxon>
        <taxon>Ecdysozoa</taxon>
        <taxon>Nematoda</taxon>
        <taxon>Chromadorea</taxon>
        <taxon>Rhabditida</taxon>
        <taxon>Spirurina</taxon>
        <taxon>Spiruromorpha</taxon>
        <taxon>Filarioidea</taxon>
        <taxon>Onchocercidae</taxon>
        <taxon>Brugia</taxon>
    </lineage>
</organism>
<evidence type="ECO:0000313" key="3">
    <source>
        <dbReference type="WBParaSite" id="BPAG_0000144601-mRNA-1"/>
    </source>
</evidence>
<reference evidence="3" key="1">
    <citation type="submission" date="2017-02" db="UniProtKB">
        <authorList>
            <consortium name="WormBaseParasite"/>
        </authorList>
    </citation>
    <scope>IDENTIFICATION</scope>
</reference>
<keyword evidence="2" id="KW-1185">Reference proteome</keyword>
<reference evidence="1 2" key="2">
    <citation type="submission" date="2018-11" db="EMBL/GenBank/DDBJ databases">
        <authorList>
            <consortium name="Pathogen Informatics"/>
        </authorList>
    </citation>
    <scope>NUCLEOTIDE SEQUENCE [LARGE SCALE GENOMIC DNA]</scope>
</reference>
<proteinExistence type="predicted"/>
<name>A0A0N4T044_BRUPA</name>
<dbReference type="WBParaSite" id="BPAG_0000144601-mRNA-1">
    <property type="protein sequence ID" value="BPAG_0000144601-mRNA-1"/>
    <property type="gene ID" value="BPAG_0000144601"/>
</dbReference>
<evidence type="ECO:0000313" key="2">
    <source>
        <dbReference type="Proteomes" id="UP000278627"/>
    </source>
</evidence>
<accession>A0A0N4T044</accession>
<sequence length="75" mass="8485">MYFDNLNIVRVHICLTYSKRYSSNTNSCLGVVEVSEAVSLFDCQSGMKTDVRKCCASYYSCGRFVSFLFLLDTAL</sequence>
<gene>
    <name evidence="1" type="ORF">BPAG_LOCUS1447</name>
</gene>